<dbReference type="SUPFAM" id="SSF48264">
    <property type="entry name" value="Cytochrome P450"/>
    <property type="match status" value="1"/>
</dbReference>
<dbReference type="Proteomes" id="UP000807353">
    <property type="component" value="Unassembled WGS sequence"/>
</dbReference>
<comment type="caution">
    <text evidence="12">The sequence shown here is derived from an EMBL/GenBank/DDBJ whole genome shotgun (WGS) entry which is preliminary data.</text>
</comment>
<dbReference type="InterPro" id="IPR002401">
    <property type="entry name" value="Cyt_P450_E_grp-I"/>
</dbReference>
<dbReference type="GO" id="GO:0016705">
    <property type="term" value="F:oxidoreductase activity, acting on paired donors, with incorporation or reduction of molecular oxygen"/>
    <property type="evidence" value="ECO:0007669"/>
    <property type="project" value="InterPro"/>
</dbReference>
<feature type="chain" id="PRO_5040190039" evidence="11">
    <location>
        <begin position="21"/>
        <end position="509"/>
    </location>
</feature>
<dbReference type="GO" id="GO:0005506">
    <property type="term" value="F:iron ion binding"/>
    <property type="evidence" value="ECO:0007669"/>
    <property type="project" value="InterPro"/>
</dbReference>
<evidence type="ECO:0000256" key="10">
    <source>
        <dbReference type="RuleBase" id="RU000461"/>
    </source>
</evidence>
<dbReference type="GO" id="GO:0004497">
    <property type="term" value="F:monooxygenase activity"/>
    <property type="evidence" value="ECO:0007669"/>
    <property type="project" value="UniProtKB-KW"/>
</dbReference>
<comment type="similarity">
    <text evidence="3 10">Belongs to the cytochrome P450 family.</text>
</comment>
<name>A0A9P6CBI0_9AGAR</name>
<accession>A0A9P6CBI0</accession>
<evidence type="ECO:0000256" key="4">
    <source>
        <dbReference type="ARBA" id="ARBA00022617"/>
    </source>
</evidence>
<dbReference type="PANTHER" id="PTHR46300:SF5">
    <property type="entry name" value="CYTOCHROME P450"/>
    <property type="match status" value="1"/>
</dbReference>
<evidence type="ECO:0000313" key="13">
    <source>
        <dbReference type="Proteomes" id="UP000807353"/>
    </source>
</evidence>
<dbReference type="Gene3D" id="1.10.630.10">
    <property type="entry name" value="Cytochrome P450"/>
    <property type="match status" value="1"/>
</dbReference>
<evidence type="ECO:0000256" key="6">
    <source>
        <dbReference type="ARBA" id="ARBA00023002"/>
    </source>
</evidence>
<dbReference type="CDD" id="cd11065">
    <property type="entry name" value="CYP64-like"/>
    <property type="match status" value="1"/>
</dbReference>
<evidence type="ECO:0000256" key="2">
    <source>
        <dbReference type="ARBA" id="ARBA00005179"/>
    </source>
</evidence>
<keyword evidence="7 9" id="KW-0408">Iron</keyword>
<reference evidence="12" key="1">
    <citation type="submission" date="2020-11" db="EMBL/GenBank/DDBJ databases">
        <authorList>
            <consortium name="DOE Joint Genome Institute"/>
            <person name="Ahrendt S."/>
            <person name="Riley R."/>
            <person name="Andreopoulos W."/>
            <person name="Labutti K."/>
            <person name="Pangilinan J."/>
            <person name="Ruiz-Duenas F.J."/>
            <person name="Barrasa J.M."/>
            <person name="Sanchez-Garcia M."/>
            <person name="Camarero S."/>
            <person name="Miyauchi S."/>
            <person name="Serrano A."/>
            <person name="Linde D."/>
            <person name="Babiker R."/>
            <person name="Drula E."/>
            <person name="Ayuso-Fernandez I."/>
            <person name="Pacheco R."/>
            <person name="Padilla G."/>
            <person name="Ferreira P."/>
            <person name="Barriuso J."/>
            <person name="Kellner H."/>
            <person name="Castanera R."/>
            <person name="Alfaro M."/>
            <person name="Ramirez L."/>
            <person name="Pisabarro A.G."/>
            <person name="Kuo A."/>
            <person name="Tritt A."/>
            <person name="Lipzen A."/>
            <person name="He G."/>
            <person name="Yan M."/>
            <person name="Ng V."/>
            <person name="Cullen D."/>
            <person name="Martin F."/>
            <person name="Rosso M.-N."/>
            <person name="Henrissat B."/>
            <person name="Hibbett D."/>
            <person name="Martinez A.T."/>
            <person name="Grigoriev I.V."/>
        </authorList>
    </citation>
    <scope>NUCLEOTIDE SEQUENCE</scope>
    <source>
        <strain evidence="12">CBS 247.69</strain>
    </source>
</reference>
<dbReference type="GO" id="GO:0020037">
    <property type="term" value="F:heme binding"/>
    <property type="evidence" value="ECO:0007669"/>
    <property type="project" value="InterPro"/>
</dbReference>
<evidence type="ECO:0000256" key="3">
    <source>
        <dbReference type="ARBA" id="ARBA00010617"/>
    </source>
</evidence>
<evidence type="ECO:0000313" key="12">
    <source>
        <dbReference type="EMBL" id="KAF9459517.1"/>
    </source>
</evidence>
<evidence type="ECO:0000256" key="8">
    <source>
        <dbReference type="ARBA" id="ARBA00023033"/>
    </source>
</evidence>
<keyword evidence="11" id="KW-0732">Signal</keyword>
<comment type="pathway">
    <text evidence="2">Secondary metabolite biosynthesis.</text>
</comment>
<evidence type="ECO:0000256" key="1">
    <source>
        <dbReference type="ARBA" id="ARBA00001971"/>
    </source>
</evidence>
<organism evidence="12 13">
    <name type="scientific">Collybia nuda</name>
    <dbReference type="NCBI Taxonomy" id="64659"/>
    <lineage>
        <taxon>Eukaryota</taxon>
        <taxon>Fungi</taxon>
        <taxon>Dikarya</taxon>
        <taxon>Basidiomycota</taxon>
        <taxon>Agaricomycotina</taxon>
        <taxon>Agaricomycetes</taxon>
        <taxon>Agaricomycetidae</taxon>
        <taxon>Agaricales</taxon>
        <taxon>Tricholomatineae</taxon>
        <taxon>Clitocybaceae</taxon>
        <taxon>Collybia</taxon>
    </lineage>
</organism>
<dbReference type="PROSITE" id="PS00086">
    <property type="entry name" value="CYTOCHROME_P450"/>
    <property type="match status" value="1"/>
</dbReference>
<keyword evidence="8 10" id="KW-0503">Monooxygenase</keyword>
<evidence type="ECO:0000256" key="5">
    <source>
        <dbReference type="ARBA" id="ARBA00022723"/>
    </source>
</evidence>
<dbReference type="PRINTS" id="PR00463">
    <property type="entry name" value="EP450I"/>
</dbReference>
<dbReference type="AlphaFoldDB" id="A0A9P6CBI0"/>
<dbReference type="PANTHER" id="PTHR46300">
    <property type="entry name" value="P450, PUTATIVE (EUROFUNG)-RELATED-RELATED"/>
    <property type="match status" value="1"/>
</dbReference>
<evidence type="ECO:0000256" key="7">
    <source>
        <dbReference type="ARBA" id="ARBA00023004"/>
    </source>
</evidence>
<keyword evidence="4 9" id="KW-0349">Heme</keyword>
<dbReference type="InterPro" id="IPR050364">
    <property type="entry name" value="Cytochrome_P450_fung"/>
</dbReference>
<gene>
    <name evidence="12" type="ORF">BDZ94DRAFT_1300490</name>
</gene>
<dbReference type="OrthoDB" id="2789670at2759"/>
<keyword evidence="5 9" id="KW-0479">Metal-binding</keyword>
<keyword evidence="6 10" id="KW-0560">Oxidoreductase</keyword>
<dbReference type="InterPro" id="IPR001128">
    <property type="entry name" value="Cyt_P450"/>
</dbReference>
<feature type="signal peptide" evidence="11">
    <location>
        <begin position="1"/>
        <end position="20"/>
    </location>
</feature>
<proteinExistence type="inferred from homology"/>
<dbReference type="EMBL" id="MU150315">
    <property type="protein sequence ID" value="KAF9459517.1"/>
    <property type="molecule type" value="Genomic_DNA"/>
</dbReference>
<keyword evidence="13" id="KW-1185">Reference proteome</keyword>
<sequence length="509" mass="57776">MLNFTLALLTCSALYIWVRRRSKNRPPFPPGPPGDPLIGHIRLVPPDNQELLFYQWGKTYGDVMHLRFLHRDVIVLNSVKAAVELLDKRSIIYSDRPWFPIFEMMGWIATITFIGYGKRFQRHRRMIHPYLTTNKCEGYKLIQAREARVLLKNLLADEGRRDDLLRLYATSVILQVAYGQQVSSNDDPFVKITLDAGYAIANGGPPASTPVDFFPFLRFMPSWFPGCHYANFARDNKFAIDALMNYPYEKVTQQMAEGKVTHSFLSSQLEALYRDKENHPNTLDEIKGAAGVMFLAGSDTTWATLSIFFLAMVLHPEYQRRAQAEIDAVVGTDRLPDFSDRKSLPFVECIYQESLRWNSAVPLGVAHRVLEDDVYEGMFIPKGALIIPNARAMTLDENIYTNPSEFNPTRYLPKPDGNNEPYPNGLFGFGRRICPGRHLAGNSLWIVVASVLATFDVKKVINNDGKEDIPVIAFSSGVTSHPHPFKTHMGPRGEQAKKLILQDIVEDMY</sequence>
<dbReference type="InterPro" id="IPR017972">
    <property type="entry name" value="Cyt_P450_CS"/>
</dbReference>
<dbReference type="Pfam" id="PF00067">
    <property type="entry name" value="p450"/>
    <property type="match status" value="1"/>
</dbReference>
<feature type="binding site" description="axial binding residue" evidence="9">
    <location>
        <position position="434"/>
    </location>
    <ligand>
        <name>heme</name>
        <dbReference type="ChEBI" id="CHEBI:30413"/>
    </ligand>
    <ligandPart>
        <name>Fe</name>
        <dbReference type="ChEBI" id="CHEBI:18248"/>
    </ligandPart>
</feature>
<comment type="cofactor">
    <cofactor evidence="1 9">
        <name>heme</name>
        <dbReference type="ChEBI" id="CHEBI:30413"/>
    </cofactor>
</comment>
<evidence type="ECO:0000256" key="11">
    <source>
        <dbReference type="SAM" id="SignalP"/>
    </source>
</evidence>
<dbReference type="InterPro" id="IPR036396">
    <property type="entry name" value="Cyt_P450_sf"/>
</dbReference>
<protein>
    <submittedName>
        <fullName evidence="12">Cytochrome P450</fullName>
    </submittedName>
</protein>
<evidence type="ECO:0000256" key="9">
    <source>
        <dbReference type="PIRSR" id="PIRSR602401-1"/>
    </source>
</evidence>